<keyword evidence="3" id="KW-1185">Reference proteome</keyword>
<evidence type="ECO:0000313" key="2">
    <source>
        <dbReference type="EMBL" id="MFD1064395.1"/>
    </source>
</evidence>
<dbReference type="EMBL" id="JBHTJL010000021">
    <property type="protein sequence ID" value="MFD1064395.1"/>
    <property type="molecule type" value="Genomic_DNA"/>
</dbReference>
<keyword evidence="1" id="KW-0812">Transmembrane</keyword>
<evidence type="ECO:0000256" key="1">
    <source>
        <dbReference type="SAM" id="Phobius"/>
    </source>
</evidence>
<feature type="transmembrane region" description="Helical" evidence="1">
    <location>
        <begin position="153"/>
        <end position="175"/>
    </location>
</feature>
<accession>A0ABW3NDF6</accession>
<protein>
    <submittedName>
        <fullName evidence="2">Uncharacterized protein</fullName>
    </submittedName>
</protein>
<keyword evidence="1" id="KW-0472">Membrane</keyword>
<feature type="transmembrane region" description="Helical" evidence="1">
    <location>
        <begin position="37"/>
        <end position="55"/>
    </location>
</feature>
<sequence length="258" mass="29205">MEVILGLFFFLICLSSLVITFVAIIQIASNDFKESKIQWIIISMIAFIGPILWLTKGRKLIIKNGETERNDNKEKTSLTEHYTQLIKEIGTPLKILTLIAFALILYGYLARAFDIFFFWESKSIGFGLLLIVIAKFLLDDINLRRENKMHRIVFYLVFGILCLSIFIKGIIAIIIPNSDAYNTATELLKTDSELIAEVGGISSFSYLPSGSMGTHKDKYGTTGNANLILIVKGNKKYIEKNVVLVKELEEDWKIIPLN</sequence>
<feature type="transmembrane region" description="Helical" evidence="1">
    <location>
        <begin position="124"/>
        <end position="141"/>
    </location>
</feature>
<feature type="transmembrane region" description="Helical" evidence="1">
    <location>
        <begin position="7"/>
        <end position="25"/>
    </location>
</feature>
<dbReference type="Proteomes" id="UP001597013">
    <property type="component" value="Unassembled WGS sequence"/>
</dbReference>
<keyword evidence="1" id="KW-1133">Transmembrane helix</keyword>
<name>A0ABW3NDF6_9FLAO</name>
<feature type="transmembrane region" description="Helical" evidence="1">
    <location>
        <begin position="95"/>
        <end position="118"/>
    </location>
</feature>
<reference evidence="3" key="1">
    <citation type="journal article" date="2019" name="Int. J. Syst. Evol. Microbiol.">
        <title>The Global Catalogue of Microorganisms (GCM) 10K type strain sequencing project: providing services to taxonomists for standard genome sequencing and annotation.</title>
        <authorList>
            <consortium name="The Broad Institute Genomics Platform"/>
            <consortium name="The Broad Institute Genome Sequencing Center for Infectious Disease"/>
            <person name="Wu L."/>
            <person name="Ma J."/>
        </authorList>
    </citation>
    <scope>NUCLEOTIDE SEQUENCE [LARGE SCALE GENOMIC DNA]</scope>
    <source>
        <strain evidence="3">CCUG 62215</strain>
    </source>
</reference>
<evidence type="ECO:0000313" key="3">
    <source>
        <dbReference type="Proteomes" id="UP001597013"/>
    </source>
</evidence>
<proteinExistence type="predicted"/>
<comment type="caution">
    <text evidence="2">The sequence shown here is derived from an EMBL/GenBank/DDBJ whole genome shotgun (WGS) entry which is preliminary data.</text>
</comment>
<organism evidence="2 3">
    <name type="scientific">Winogradskyella litorisediminis</name>
    <dbReference type="NCBI Taxonomy" id="1156618"/>
    <lineage>
        <taxon>Bacteria</taxon>
        <taxon>Pseudomonadati</taxon>
        <taxon>Bacteroidota</taxon>
        <taxon>Flavobacteriia</taxon>
        <taxon>Flavobacteriales</taxon>
        <taxon>Flavobacteriaceae</taxon>
        <taxon>Winogradskyella</taxon>
    </lineage>
</organism>
<gene>
    <name evidence="2" type="ORF">ACFQ1Q_14170</name>
</gene>
<dbReference type="RefSeq" id="WP_386132901.1">
    <property type="nucleotide sequence ID" value="NZ_JBHTJL010000021.1"/>
</dbReference>